<organism evidence="6 7">
    <name type="scientific">Zingiber officinale</name>
    <name type="common">Ginger</name>
    <name type="synonym">Amomum zingiber</name>
    <dbReference type="NCBI Taxonomy" id="94328"/>
    <lineage>
        <taxon>Eukaryota</taxon>
        <taxon>Viridiplantae</taxon>
        <taxon>Streptophyta</taxon>
        <taxon>Embryophyta</taxon>
        <taxon>Tracheophyta</taxon>
        <taxon>Spermatophyta</taxon>
        <taxon>Magnoliopsida</taxon>
        <taxon>Liliopsida</taxon>
        <taxon>Zingiberales</taxon>
        <taxon>Zingiberaceae</taxon>
        <taxon>Zingiber</taxon>
    </lineage>
</organism>
<dbReference type="SUPFAM" id="SSF50465">
    <property type="entry name" value="EF-Tu/eEF-1alpha/eIF2-gamma C-terminal domain"/>
    <property type="match status" value="1"/>
</dbReference>
<dbReference type="PANTHER" id="PTHR43721:SF5">
    <property type="entry name" value="ELONGATION FACTOR TU, CHLOROPLASTIC"/>
    <property type="match status" value="1"/>
</dbReference>
<dbReference type="InterPro" id="IPR009001">
    <property type="entry name" value="Transl_elong_EF1A/Init_IF2_C"/>
</dbReference>
<dbReference type="Pfam" id="PF03143">
    <property type="entry name" value="GTP_EFTU_D3"/>
    <property type="match status" value="1"/>
</dbReference>
<dbReference type="InterPro" id="IPR004160">
    <property type="entry name" value="Transl_elong_EFTu/EF1A_C"/>
</dbReference>
<keyword evidence="7" id="KW-1185">Reference proteome</keyword>
<gene>
    <name evidence="6" type="ORF">ZIOFF_029741</name>
</gene>
<dbReference type="Gene3D" id="2.40.30.10">
    <property type="entry name" value="Translation factors"/>
    <property type="match status" value="2"/>
</dbReference>
<keyword evidence="4" id="KW-0342">GTP-binding</keyword>
<dbReference type="GO" id="GO:0003746">
    <property type="term" value="F:translation elongation factor activity"/>
    <property type="evidence" value="ECO:0007669"/>
    <property type="project" value="UniProtKB-KW"/>
</dbReference>
<dbReference type="EMBL" id="JACMSC010000008">
    <property type="protein sequence ID" value="KAG6511664.1"/>
    <property type="molecule type" value="Genomic_DNA"/>
</dbReference>
<dbReference type="AlphaFoldDB" id="A0A8J5LB41"/>
<reference evidence="6 7" key="1">
    <citation type="submission" date="2020-08" db="EMBL/GenBank/DDBJ databases">
        <title>Plant Genome Project.</title>
        <authorList>
            <person name="Zhang R.-G."/>
        </authorList>
    </citation>
    <scope>NUCLEOTIDE SEQUENCE [LARGE SCALE GENOMIC DNA]</scope>
    <source>
        <tissue evidence="6">Rhizome</tissue>
    </source>
</reference>
<dbReference type="PANTHER" id="PTHR43721">
    <property type="entry name" value="ELONGATION FACTOR TU-RELATED"/>
    <property type="match status" value="1"/>
</dbReference>
<protein>
    <recommendedName>
        <fullName evidence="5">Translation elongation factor EFTu/EF1A C-terminal domain-containing protein</fullName>
    </recommendedName>
</protein>
<evidence type="ECO:0000256" key="4">
    <source>
        <dbReference type="ARBA" id="ARBA00023134"/>
    </source>
</evidence>
<evidence type="ECO:0000313" key="7">
    <source>
        <dbReference type="Proteomes" id="UP000734854"/>
    </source>
</evidence>
<keyword evidence="1" id="KW-0547">Nucleotide-binding</keyword>
<accession>A0A8J5LB41</accession>
<dbReference type="Proteomes" id="UP000734854">
    <property type="component" value="Unassembled WGS sequence"/>
</dbReference>
<dbReference type="CDD" id="cd03707">
    <property type="entry name" value="EFTU_III"/>
    <property type="match status" value="1"/>
</dbReference>
<evidence type="ECO:0000256" key="2">
    <source>
        <dbReference type="ARBA" id="ARBA00022768"/>
    </source>
</evidence>
<dbReference type="InterPro" id="IPR027417">
    <property type="entry name" value="P-loop_NTPase"/>
</dbReference>
<keyword evidence="3" id="KW-0648">Protein biosynthesis</keyword>
<evidence type="ECO:0000256" key="3">
    <source>
        <dbReference type="ARBA" id="ARBA00022917"/>
    </source>
</evidence>
<comment type="caution">
    <text evidence="6">The sequence shown here is derived from an EMBL/GenBank/DDBJ whole genome shotgun (WGS) entry which is preliminary data.</text>
</comment>
<keyword evidence="2" id="KW-0251">Elongation factor</keyword>
<evidence type="ECO:0000256" key="1">
    <source>
        <dbReference type="ARBA" id="ARBA00022741"/>
    </source>
</evidence>
<dbReference type="InterPro" id="IPR050055">
    <property type="entry name" value="EF-Tu_GTPase"/>
</dbReference>
<sequence>MELEVHELLSSYEFPGDDIPFISSSALLALEALMANPNIKRDENNWVDKIFELMYAVDNCIPIRQRQTDLPFLLTIEDGFSITGHATVGLLPLAELSMACIQKADIQRGMVLAKPGTITPHTKFFAIVYILKEEEDWRHSPFFSGYRSQFYMRTIDITSKVTTIKNDKDEEAKMVMPGECVNMEVEFILPVTCEQGMWFAIREGGKTFGAGVNQSIVE</sequence>
<evidence type="ECO:0000259" key="5">
    <source>
        <dbReference type="Pfam" id="PF03143"/>
    </source>
</evidence>
<dbReference type="GO" id="GO:0070125">
    <property type="term" value="P:mitochondrial translational elongation"/>
    <property type="evidence" value="ECO:0007669"/>
    <property type="project" value="TreeGrafter"/>
</dbReference>
<dbReference type="FunFam" id="2.40.30.10:FF:000002">
    <property type="entry name" value="Elongation factor Tu"/>
    <property type="match status" value="1"/>
</dbReference>
<feature type="domain" description="Translation elongation factor EFTu/EF1A C-terminal" evidence="5">
    <location>
        <begin position="117"/>
        <end position="216"/>
    </location>
</feature>
<dbReference type="GO" id="GO:0005739">
    <property type="term" value="C:mitochondrion"/>
    <property type="evidence" value="ECO:0007669"/>
    <property type="project" value="TreeGrafter"/>
</dbReference>
<dbReference type="Gene3D" id="3.40.50.300">
    <property type="entry name" value="P-loop containing nucleotide triphosphate hydrolases"/>
    <property type="match status" value="1"/>
</dbReference>
<evidence type="ECO:0000313" key="6">
    <source>
        <dbReference type="EMBL" id="KAG6511664.1"/>
    </source>
</evidence>
<proteinExistence type="predicted"/>
<name>A0A8J5LB41_ZINOF</name>
<dbReference type="GO" id="GO:0005525">
    <property type="term" value="F:GTP binding"/>
    <property type="evidence" value="ECO:0007669"/>
    <property type="project" value="UniProtKB-KW"/>
</dbReference>